<dbReference type="InterPro" id="IPR036866">
    <property type="entry name" value="RibonucZ/Hydroxyglut_hydro"/>
</dbReference>
<dbReference type="Gene3D" id="3.40.50.12650">
    <property type="match status" value="1"/>
</dbReference>
<evidence type="ECO:0000256" key="3">
    <source>
        <dbReference type="ARBA" id="ARBA00022763"/>
    </source>
</evidence>
<evidence type="ECO:0000256" key="1">
    <source>
        <dbReference type="ARBA" id="ARBA00004123"/>
    </source>
</evidence>
<evidence type="ECO:0000256" key="4">
    <source>
        <dbReference type="ARBA" id="ARBA00023204"/>
    </source>
</evidence>
<dbReference type="FunCoup" id="A0A409XJ38">
    <property type="interactions" value="348"/>
</dbReference>
<evidence type="ECO:0000256" key="5">
    <source>
        <dbReference type="ARBA" id="ARBA00023242"/>
    </source>
</evidence>
<feature type="region of interest" description="Disordered" evidence="6">
    <location>
        <begin position="29"/>
        <end position="53"/>
    </location>
</feature>
<comment type="caution">
    <text evidence="8">The sequence shown here is derived from an EMBL/GenBank/DDBJ whole genome shotgun (WGS) entry which is preliminary data.</text>
</comment>
<dbReference type="GO" id="GO:0035312">
    <property type="term" value="F:5'-3' DNA exonuclease activity"/>
    <property type="evidence" value="ECO:0007669"/>
    <property type="project" value="TreeGrafter"/>
</dbReference>
<keyword evidence="3" id="KW-0227">DNA damage</keyword>
<dbReference type="OrthoDB" id="262529at2759"/>
<dbReference type="GO" id="GO:0003684">
    <property type="term" value="F:damaged DNA binding"/>
    <property type="evidence" value="ECO:0007669"/>
    <property type="project" value="TreeGrafter"/>
</dbReference>
<evidence type="ECO:0000256" key="2">
    <source>
        <dbReference type="ARBA" id="ARBA00010304"/>
    </source>
</evidence>
<organism evidence="8 9">
    <name type="scientific">Psilocybe cyanescens</name>
    <dbReference type="NCBI Taxonomy" id="93625"/>
    <lineage>
        <taxon>Eukaryota</taxon>
        <taxon>Fungi</taxon>
        <taxon>Dikarya</taxon>
        <taxon>Basidiomycota</taxon>
        <taxon>Agaricomycotina</taxon>
        <taxon>Agaricomycetes</taxon>
        <taxon>Agaricomycetidae</taxon>
        <taxon>Agaricales</taxon>
        <taxon>Agaricineae</taxon>
        <taxon>Strophariaceae</taxon>
        <taxon>Psilocybe</taxon>
    </lineage>
</organism>
<evidence type="ECO:0000256" key="6">
    <source>
        <dbReference type="SAM" id="MobiDB-lite"/>
    </source>
</evidence>
<dbReference type="Proteomes" id="UP000283269">
    <property type="component" value="Unassembled WGS sequence"/>
</dbReference>
<evidence type="ECO:0000313" key="9">
    <source>
        <dbReference type="Proteomes" id="UP000283269"/>
    </source>
</evidence>
<dbReference type="AlphaFoldDB" id="A0A409XJ38"/>
<feature type="compositionally biased region" description="Polar residues" evidence="6">
    <location>
        <begin position="171"/>
        <end position="193"/>
    </location>
</feature>
<dbReference type="GO" id="GO:0005634">
    <property type="term" value="C:nucleus"/>
    <property type="evidence" value="ECO:0007669"/>
    <property type="project" value="UniProtKB-SubCell"/>
</dbReference>
<reference evidence="8 9" key="1">
    <citation type="journal article" date="2018" name="Evol. Lett.">
        <title>Horizontal gene cluster transfer increased hallucinogenic mushroom diversity.</title>
        <authorList>
            <person name="Reynolds H.T."/>
            <person name="Vijayakumar V."/>
            <person name="Gluck-Thaler E."/>
            <person name="Korotkin H.B."/>
            <person name="Matheny P.B."/>
            <person name="Slot J.C."/>
        </authorList>
    </citation>
    <scope>NUCLEOTIDE SEQUENCE [LARGE SCALE GENOMIC DNA]</scope>
    <source>
        <strain evidence="8 9">2631</strain>
    </source>
</reference>
<dbReference type="PANTHER" id="PTHR23240:SF6">
    <property type="entry name" value="DNA CROSS-LINK REPAIR 1A PROTEIN"/>
    <property type="match status" value="1"/>
</dbReference>
<dbReference type="CDD" id="cd16273">
    <property type="entry name" value="SNM1A-1C-like_MBL-fold"/>
    <property type="match status" value="1"/>
</dbReference>
<dbReference type="InterPro" id="IPR011084">
    <property type="entry name" value="DRMBL"/>
</dbReference>
<comment type="subcellular location">
    <subcellularLocation>
        <location evidence="1">Nucleus</location>
    </subcellularLocation>
</comment>
<keyword evidence="4" id="KW-0234">DNA repair</keyword>
<keyword evidence="9" id="KW-1185">Reference proteome</keyword>
<gene>
    <name evidence="8" type="ORF">CVT25_010137</name>
</gene>
<dbReference type="InParanoid" id="A0A409XJ38"/>
<proteinExistence type="inferred from homology"/>
<sequence>MAPYPKQKRERTVSGQTLHKFFTSKSVVSQRAVAKTENQPGASTSSAASTRSLKHPEIIVIDSDSDSEPEIVQTITVKRRKLSPKNIDNPSSPNLTKVEDPVAIDKSVCQVKENVSTVSGQPIAVNGHDNSKEGPDISLSFGVPFLLNQSRSNIAQDDVFSPFGKPFLLTSSPLKENPPSETSEPPVASSSKTIPAAKTDIAVDIDLTLDDWDDGDDETVPGSTMEDDQEIEWVSYGTLQTEELSELDAPSLCAISRPDKSNVGEDKCSIGAISDPLSTRPAGPNASSLITRPLISDIASEKPENNGNNAFSFLMSSLKENEIWKEATVAKERYYRTQTSKGSRQKAPFYKVLQGMPIAVDAFKYGAIPGVTAYFLTHAHSDHYTNLNSTWKHGPIYCSHGTANLIIHKLSVDKKWVHPLPMDIPTIIPDTNGVTVTLIEANHCPGSCLFFFEGCQTVNAGDSTFKSSYVGSSRTFRYLHCGDFRASPRHVLHPAVRDKVINHVYLDTTYLDPKYTFPPQPLVISACAQLARRLVSGESTKQNKSSVLSWMSSSDKTGNAKAKDTPKPLIVIGTYSIGKERIAKAVANALNTKIYCDARKTAILKCQDDPELHSMLTSDPAEGFVHLVPLGSITTDQLKLYLERFKGSYDRIIGFRPTGWTYTPAAGTNQSPSIPAILAASAGQTFTYANLQVSPKSTPSLALYPVPYSEHSSFYELTCFAMSFSWIKMIATVNVGSEASRGKMAKWVAKWEAERKKRERDTIVPYKNPDYW</sequence>
<dbReference type="Gene3D" id="3.60.15.10">
    <property type="entry name" value="Ribonuclease Z/Hydroxyacylglutathione hydrolase-like"/>
    <property type="match status" value="1"/>
</dbReference>
<dbReference type="Pfam" id="PF07522">
    <property type="entry name" value="DRMBL"/>
    <property type="match status" value="1"/>
</dbReference>
<feature type="compositionally biased region" description="Low complexity" evidence="6">
    <location>
        <begin position="42"/>
        <end position="51"/>
    </location>
</feature>
<dbReference type="EMBL" id="NHYD01001548">
    <property type="protein sequence ID" value="PPQ90748.1"/>
    <property type="molecule type" value="Genomic_DNA"/>
</dbReference>
<feature type="domain" description="DNA repair metallo-beta-lactamase" evidence="7">
    <location>
        <begin position="610"/>
        <end position="736"/>
    </location>
</feature>
<feature type="region of interest" description="Disordered" evidence="6">
    <location>
        <begin position="171"/>
        <end position="195"/>
    </location>
</feature>
<accession>A0A409XJ38</accession>
<dbReference type="SUPFAM" id="SSF56281">
    <property type="entry name" value="Metallo-hydrolase/oxidoreductase"/>
    <property type="match status" value="1"/>
</dbReference>
<keyword evidence="5" id="KW-0539">Nucleus</keyword>
<name>A0A409XJ38_PSICY</name>
<dbReference type="FunFam" id="3.40.50.12650:FF:000001">
    <property type="entry name" value="DNA cross-link repair 1A"/>
    <property type="match status" value="1"/>
</dbReference>
<evidence type="ECO:0000313" key="8">
    <source>
        <dbReference type="EMBL" id="PPQ90748.1"/>
    </source>
</evidence>
<dbReference type="PANTHER" id="PTHR23240">
    <property type="entry name" value="DNA CROSS-LINK REPAIR PROTEIN PSO2/SNM1-RELATED"/>
    <property type="match status" value="1"/>
</dbReference>
<comment type="similarity">
    <text evidence="2">Belongs to the DNA repair metallo-beta-lactamase (DRMBL) family.</text>
</comment>
<dbReference type="STRING" id="93625.A0A409XJ38"/>
<evidence type="ECO:0000259" key="7">
    <source>
        <dbReference type="Pfam" id="PF07522"/>
    </source>
</evidence>
<dbReference type="GO" id="GO:0036297">
    <property type="term" value="P:interstrand cross-link repair"/>
    <property type="evidence" value="ECO:0007669"/>
    <property type="project" value="TreeGrafter"/>
</dbReference>
<dbReference type="GO" id="GO:0006303">
    <property type="term" value="P:double-strand break repair via nonhomologous end joining"/>
    <property type="evidence" value="ECO:0007669"/>
    <property type="project" value="TreeGrafter"/>
</dbReference>
<protein>
    <recommendedName>
        <fullName evidence="7">DNA repair metallo-beta-lactamase domain-containing protein</fullName>
    </recommendedName>
</protein>